<evidence type="ECO:0000313" key="6">
    <source>
        <dbReference type="EMBL" id="WFD36568.1"/>
    </source>
</evidence>
<dbReference type="GO" id="GO:0047661">
    <property type="term" value="F:amino-acid racemase activity"/>
    <property type="evidence" value="ECO:0007669"/>
    <property type="project" value="InterPro"/>
</dbReference>
<dbReference type="EMBL" id="CP119881">
    <property type="protein sequence ID" value="WFD36568.1"/>
    <property type="molecule type" value="Genomic_DNA"/>
</dbReference>
<keyword evidence="7" id="KW-1185">Reference proteome</keyword>
<dbReference type="InterPro" id="IPR036817">
    <property type="entry name" value="Transthyretin/HIU_hydrolase_sf"/>
</dbReference>
<feature type="domain" description="Transthyretin/hydroxyisourate hydrolase" evidence="5">
    <location>
        <begin position="200"/>
        <end position="295"/>
    </location>
</feature>
<dbReference type="Proteomes" id="UP001219933">
    <property type="component" value="Chromosome 5"/>
</dbReference>
<protein>
    <recommendedName>
        <fullName evidence="2">hydroxyisourate hydrolase</fullName>
        <ecNumber evidence="2">3.5.2.17</ecNumber>
    </recommendedName>
</protein>
<name>A0AAF0J7T8_9BASI</name>
<dbReference type="Gene3D" id="3.40.50.12500">
    <property type="match status" value="1"/>
</dbReference>
<reference evidence="6" key="1">
    <citation type="submission" date="2023-03" db="EMBL/GenBank/DDBJ databases">
        <title>Mating type loci evolution in Malassezia.</title>
        <authorList>
            <person name="Coelho M.A."/>
        </authorList>
    </citation>
    <scope>NUCLEOTIDE SEQUENCE</scope>
    <source>
        <strain evidence="6">CBS 11721</strain>
    </source>
</reference>
<dbReference type="SUPFAM" id="SSF49472">
    <property type="entry name" value="Transthyretin (synonym: prealbumin)"/>
    <property type="match status" value="1"/>
</dbReference>
<proteinExistence type="predicted"/>
<dbReference type="GO" id="GO:0006144">
    <property type="term" value="P:purine nucleobase metabolic process"/>
    <property type="evidence" value="ECO:0007669"/>
    <property type="project" value="UniProtKB-KW"/>
</dbReference>
<dbReference type="PANTHER" id="PTHR28047:SF5">
    <property type="entry name" value="PROTEIN DCG1"/>
    <property type="match status" value="1"/>
</dbReference>
<dbReference type="InterPro" id="IPR023416">
    <property type="entry name" value="Transthyretin/HIU_hydrolase_d"/>
</dbReference>
<dbReference type="InterPro" id="IPR052186">
    <property type="entry name" value="Hydantoin_racemase-like"/>
</dbReference>
<evidence type="ECO:0000256" key="4">
    <source>
        <dbReference type="ARBA" id="ARBA00022801"/>
    </source>
</evidence>
<accession>A0AAF0J7T8</accession>
<dbReference type="PROSITE" id="PS00769">
    <property type="entry name" value="TRANSTHYRETIN_2"/>
    <property type="match status" value="1"/>
</dbReference>
<dbReference type="PANTHER" id="PTHR28047">
    <property type="entry name" value="PROTEIN DCG1"/>
    <property type="match status" value="1"/>
</dbReference>
<dbReference type="InterPro" id="IPR023419">
    <property type="entry name" value="Transthyretin_CS"/>
</dbReference>
<keyword evidence="3" id="KW-0659">Purine metabolism</keyword>
<dbReference type="Gene3D" id="2.60.40.180">
    <property type="entry name" value="Transthyretin/hydroxyisourate hydrolase domain"/>
    <property type="match status" value="1"/>
</dbReference>
<evidence type="ECO:0000256" key="1">
    <source>
        <dbReference type="ARBA" id="ARBA00001043"/>
    </source>
</evidence>
<evidence type="ECO:0000313" key="7">
    <source>
        <dbReference type="Proteomes" id="UP001219933"/>
    </source>
</evidence>
<dbReference type="InterPro" id="IPR053714">
    <property type="entry name" value="Iso_Racemase_Enz_sf"/>
</dbReference>
<dbReference type="GO" id="GO:0033971">
    <property type="term" value="F:hydroxyisourate hydrolase activity"/>
    <property type="evidence" value="ECO:0007669"/>
    <property type="project" value="UniProtKB-EC"/>
</dbReference>
<comment type="catalytic activity">
    <reaction evidence="1">
        <text>5-hydroxyisourate + H2O = 5-hydroxy-2-oxo-4-ureido-2,5-dihydro-1H-imidazole-5-carboxylate + H(+)</text>
        <dbReference type="Rhea" id="RHEA:23736"/>
        <dbReference type="ChEBI" id="CHEBI:15377"/>
        <dbReference type="ChEBI" id="CHEBI:15378"/>
        <dbReference type="ChEBI" id="CHEBI:18072"/>
        <dbReference type="ChEBI" id="CHEBI:58639"/>
        <dbReference type="EC" id="3.5.2.17"/>
    </reaction>
</comment>
<dbReference type="NCBIfam" id="TIGR02962">
    <property type="entry name" value="hdxy_isourate"/>
    <property type="match status" value="1"/>
</dbReference>
<keyword evidence="4" id="KW-0378">Hydrolase</keyword>
<dbReference type="AlphaFoldDB" id="A0AAF0J7T8"/>
<sequence>MPYRILIINPNTTVAMTDALRPLVEGLAYNDTVYTFWTAPEGPASINDEIGCKESAEKSLPHLIPLIAEHDAFLVACYSPHPLVTALRHETSTRDSTPKPVIGILEASVSAALNTLDPDESFGVVSTGKVWEYLLGARICSLLGSKAAEAHSGDNDSAPYRTKVFAGVETTGLNATELHDAPEALVKTKVQEAAQRLLGMGSPASGVPFALYASDASKVAEGKTNSDGRTEDLAGIQLEKGAYTMTFDTAAYFASQHVHDYFYPKVDVHFHVADASSHYHVPLILSPFGFSTYRGS</sequence>
<evidence type="ECO:0000259" key="5">
    <source>
        <dbReference type="Pfam" id="PF00576"/>
    </source>
</evidence>
<dbReference type="EC" id="3.5.2.17" evidence="2"/>
<evidence type="ECO:0000256" key="2">
    <source>
        <dbReference type="ARBA" id="ARBA00012609"/>
    </source>
</evidence>
<gene>
    <name evidence="6" type="ORF">MCUN1_003451</name>
</gene>
<dbReference type="InterPro" id="IPR014306">
    <property type="entry name" value="Hydroxyisourate_hydrolase"/>
</dbReference>
<dbReference type="CDD" id="cd05822">
    <property type="entry name" value="TLP_HIUase"/>
    <property type="match status" value="1"/>
</dbReference>
<dbReference type="Pfam" id="PF00576">
    <property type="entry name" value="Transthyretin"/>
    <property type="match status" value="1"/>
</dbReference>
<evidence type="ECO:0000256" key="3">
    <source>
        <dbReference type="ARBA" id="ARBA00022631"/>
    </source>
</evidence>
<organism evidence="6 7">
    <name type="scientific">Malassezia cuniculi</name>
    <dbReference type="NCBI Taxonomy" id="948313"/>
    <lineage>
        <taxon>Eukaryota</taxon>
        <taxon>Fungi</taxon>
        <taxon>Dikarya</taxon>
        <taxon>Basidiomycota</taxon>
        <taxon>Ustilaginomycotina</taxon>
        <taxon>Malasseziomycetes</taxon>
        <taxon>Malasseziales</taxon>
        <taxon>Malasseziaceae</taxon>
        <taxon>Malassezia</taxon>
    </lineage>
</organism>